<evidence type="ECO:0000256" key="1">
    <source>
        <dbReference type="SAM" id="MobiDB-lite"/>
    </source>
</evidence>
<sequence>MKRNREELPPNTGLLTGAPAAKAQRRVKDSRARKVAAKSLSTQKSRDARGEDERSASVAADASPPLVMAGAVGWDVAAELGWWWCLWGVEEEKLLGWFPFADEDFVCCEESEGGELEEEDQDIWQLQQIHEIPSTSNQ</sequence>
<accession>A0AAQ3L0W1</accession>
<organism evidence="2 3">
    <name type="scientific">Canna indica</name>
    <name type="common">Indian-shot</name>
    <dbReference type="NCBI Taxonomy" id="4628"/>
    <lineage>
        <taxon>Eukaryota</taxon>
        <taxon>Viridiplantae</taxon>
        <taxon>Streptophyta</taxon>
        <taxon>Embryophyta</taxon>
        <taxon>Tracheophyta</taxon>
        <taxon>Spermatophyta</taxon>
        <taxon>Magnoliopsida</taxon>
        <taxon>Liliopsida</taxon>
        <taxon>Zingiberales</taxon>
        <taxon>Cannaceae</taxon>
        <taxon>Canna</taxon>
    </lineage>
</organism>
<protein>
    <submittedName>
        <fullName evidence="2">Uncharacterized protein</fullName>
    </submittedName>
</protein>
<name>A0AAQ3L0W1_9LILI</name>
<feature type="compositionally biased region" description="Basic and acidic residues" evidence="1">
    <location>
        <begin position="44"/>
        <end position="55"/>
    </location>
</feature>
<evidence type="ECO:0000313" key="2">
    <source>
        <dbReference type="EMBL" id="WOL18469.1"/>
    </source>
</evidence>
<dbReference type="Proteomes" id="UP001327560">
    <property type="component" value="Chromosome 9"/>
</dbReference>
<gene>
    <name evidence="2" type="ORF">Cni_G27265</name>
</gene>
<feature type="region of interest" description="Disordered" evidence="1">
    <location>
        <begin position="1"/>
        <end position="62"/>
    </location>
</feature>
<reference evidence="2 3" key="1">
    <citation type="submission" date="2023-10" db="EMBL/GenBank/DDBJ databases">
        <title>Chromosome-scale genome assembly provides insights into flower coloration mechanisms of Canna indica.</title>
        <authorList>
            <person name="Li C."/>
        </authorList>
    </citation>
    <scope>NUCLEOTIDE SEQUENCE [LARGE SCALE GENOMIC DNA]</scope>
    <source>
        <tissue evidence="2">Flower</tissue>
    </source>
</reference>
<proteinExistence type="predicted"/>
<dbReference type="AlphaFoldDB" id="A0AAQ3L0W1"/>
<evidence type="ECO:0000313" key="3">
    <source>
        <dbReference type="Proteomes" id="UP001327560"/>
    </source>
</evidence>
<keyword evidence="3" id="KW-1185">Reference proteome</keyword>
<dbReference type="EMBL" id="CP136898">
    <property type="protein sequence ID" value="WOL18469.1"/>
    <property type="molecule type" value="Genomic_DNA"/>
</dbReference>